<dbReference type="EMBL" id="CACVBZ020000044">
    <property type="protein sequence ID" value="CAB1184593.1"/>
    <property type="molecule type" value="Genomic_DNA"/>
</dbReference>
<evidence type="ECO:0000313" key="2">
    <source>
        <dbReference type="Proteomes" id="UP000663760"/>
    </source>
</evidence>
<name>A0A811G8I5_SPIIN</name>
<comment type="caution">
    <text evidence="1">The sequence shown here is derived from an EMBL/GenBank/DDBJ whole genome shotgun (WGS) entry which is preliminary data.</text>
</comment>
<evidence type="ECO:0000313" key="1">
    <source>
        <dbReference type="EMBL" id="CAB1184593.1"/>
    </source>
</evidence>
<proteinExistence type="predicted"/>
<dbReference type="Proteomes" id="UP000663760">
    <property type="component" value="Unassembled WGS sequence"/>
</dbReference>
<sequence length="52" mass="5973">MFLQPFLLGHPLFFHLLSLLNMYAFEMLCLKICTLDMASSDSQLNLSTSFTQ</sequence>
<gene>
    <name evidence="1" type="ORF">SI8410_UN021856</name>
</gene>
<accession>A0A811G8I5</accession>
<keyword evidence="2" id="KW-1185">Reference proteome</keyword>
<reference evidence="1" key="1">
    <citation type="submission" date="2020-02" db="EMBL/GenBank/DDBJ databases">
        <authorList>
            <person name="Scholz U."/>
            <person name="Mascher M."/>
            <person name="Fiebig A."/>
        </authorList>
    </citation>
    <scope>NUCLEOTIDE SEQUENCE</scope>
</reference>
<dbReference type="AlphaFoldDB" id="A0A811G8I5"/>
<organism evidence="1 2">
    <name type="scientific">Spirodela intermedia</name>
    <name type="common">Intermediate duckweed</name>
    <dbReference type="NCBI Taxonomy" id="51605"/>
    <lineage>
        <taxon>Eukaryota</taxon>
        <taxon>Viridiplantae</taxon>
        <taxon>Streptophyta</taxon>
        <taxon>Embryophyta</taxon>
        <taxon>Tracheophyta</taxon>
        <taxon>Spermatophyta</taxon>
        <taxon>Magnoliopsida</taxon>
        <taxon>Liliopsida</taxon>
        <taxon>Araceae</taxon>
        <taxon>Lemnoideae</taxon>
        <taxon>Spirodela</taxon>
    </lineage>
</organism>
<protein>
    <submittedName>
        <fullName evidence="1">Uncharacterized protein</fullName>
    </submittedName>
</protein>